<dbReference type="Pfam" id="PF23209">
    <property type="entry name" value="IDM1_C"/>
    <property type="match status" value="1"/>
</dbReference>
<comment type="caution">
    <text evidence="2">The sequence shown here is derived from an EMBL/GenBank/DDBJ whole genome shotgun (WGS) entry which is preliminary data.</text>
</comment>
<accession>A0ABD1RSK1</accession>
<evidence type="ECO:0000313" key="3">
    <source>
        <dbReference type="Proteomes" id="UP001604277"/>
    </source>
</evidence>
<gene>
    <name evidence="2" type="ORF">Fot_43291</name>
</gene>
<sequence>MVGKKNELDEGYSWTLLHLMDDVSGVYIDDVSGVYIDDEYLRTMCHSKLAVARRLMEECFEPIRDRHTRIKVIPSVVYNCRANFNRIHFGGFYAAVLEKEDEIISVASLRIHGSKVAEMPFIATSDVYRCKGMCRKLMVAIESESMKQEIMGLNTLMFHDSVRLQKPLLSSSHFAESFRKHNEAATAAGDTSKSAVSAGP</sequence>
<keyword evidence="3" id="KW-1185">Reference proteome</keyword>
<evidence type="ECO:0000313" key="2">
    <source>
        <dbReference type="EMBL" id="KAL2489999.1"/>
    </source>
</evidence>
<proteinExistence type="predicted"/>
<organism evidence="2 3">
    <name type="scientific">Forsythia ovata</name>
    <dbReference type="NCBI Taxonomy" id="205694"/>
    <lineage>
        <taxon>Eukaryota</taxon>
        <taxon>Viridiplantae</taxon>
        <taxon>Streptophyta</taxon>
        <taxon>Embryophyta</taxon>
        <taxon>Tracheophyta</taxon>
        <taxon>Spermatophyta</taxon>
        <taxon>Magnoliopsida</taxon>
        <taxon>eudicotyledons</taxon>
        <taxon>Gunneridae</taxon>
        <taxon>Pentapetalae</taxon>
        <taxon>asterids</taxon>
        <taxon>lamiids</taxon>
        <taxon>Lamiales</taxon>
        <taxon>Oleaceae</taxon>
        <taxon>Forsythieae</taxon>
        <taxon>Forsythia</taxon>
    </lineage>
</organism>
<dbReference type="Proteomes" id="UP001604277">
    <property type="component" value="Unassembled WGS sequence"/>
</dbReference>
<dbReference type="PROSITE" id="PS51186">
    <property type="entry name" value="GNAT"/>
    <property type="match status" value="1"/>
</dbReference>
<name>A0ABD1RSK1_9LAMI</name>
<dbReference type="PANTHER" id="PTHR46309:SF5">
    <property type="entry name" value="GNAT FAMILY ACETYLTRANSFERASE"/>
    <property type="match status" value="1"/>
</dbReference>
<dbReference type="SUPFAM" id="SSF55729">
    <property type="entry name" value="Acyl-CoA N-acyltransferases (Nat)"/>
    <property type="match status" value="1"/>
</dbReference>
<reference evidence="3" key="1">
    <citation type="submission" date="2024-07" db="EMBL/GenBank/DDBJ databases">
        <title>Two chromosome-level genome assemblies of Korean endemic species Abeliophyllum distichum and Forsythia ovata (Oleaceae).</title>
        <authorList>
            <person name="Jang H."/>
        </authorList>
    </citation>
    <scope>NUCLEOTIDE SEQUENCE [LARGE SCALE GENOMIC DNA]</scope>
</reference>
<feature type="domain" description="N-acetyltransferase" evidence="1">
    <location>
        <begin position="39"/>
        <end position="200"/>
    </location>
</feature>
<evidence type="ECO:0000259" key="1">
    <source>
        <dbReference type="PROSITE" id="PS51186"/>
    </source>
</evidence>
<dbReference type="InterPro" id="IPR016181">
    <property type="entry name" value="Acyl_CoA_acyltransferase"/>
</dbReference>
<dbReference type="PANTHER" id="PTHR46309">
    <property type="entry name" value="PHD FINGER PROTEIN 12"/>
    <property type="match status" value="1"/>
</dbReference>
<dbReference type="EMBL" id="JBFOLJ010000012">
    <property type="protein sequence ID" value="KAL2489999.1"/>
    <property type="molecule type" value="Genomic_DNA"/>
</dbReference>
<dbReference type="AlphaFoldDB" id="A0ABD1RSK1"/>
<dbReference type="InterPro" id="IPR056511">
    <property type="entry name" value="IDM1_C"/>
</dbReference>
<protein>
    <submittedName>
        <fullName evidence="2">Acyl-CoA N-acyltransferase with RING/FYVE/PHD-type zinc finger protein</fullName>
    </submittedName>
</protein>
<dbReference type="InterPro" id="IPR000182">
    <property type="entry name" value="GNAT_dom"/>
</dbReference>
<dbReference type="InterPro" id="IPR042163">
    <property type="entry name" value="PHF12"/>
</dbReference>